<feature type="chain" id="PRO_5040131123" evidence="1">
    <location>
        <begin position="21"/>
        <end position="40"/>
    </location>
</feature>
<dbReference type="EMBL" id="CAJVPV010021719">
    <property type="protein sequence ID" value="CAG8718845.1"/>
    <property type="molecule type" value="Genomic_DNA"/>
</dbReference>
<accession>A0A9N9NAB9</accession>
<comment type="caution">
    <text evidence="2">The sequence shown here is derived from an EMBL/GenBank/DDBJ whole genome shotgun (WGS) entry which is preliminary data.</text>
</comment>
<sequence>SGGVSPWLAILLPTSVPSIALPLGDAQIQKSSGLGLGNGI</sequence>
<organism evidence="2 3">
    <name type="scientific">Acaulospora morrowiae</name>
    <dbReference type="NCBI Taxonomy" id="94023"/>
    <lineage>
        <taxon>Eukaryota</taxon>
        <taxon>Fungi</taxon>
        <taxon>Fungi incertae sedis</taxon>
        <taxon>Mucoromycota</taxon>
        <taxon>Glomeromycotina</taxon>
        <taxon>Glomeromycetes</taxon>
        <taxon>Diversisporales</taxon>
        <taxon>Acaulosporaceae</taxon>
        <taxon>Acaulospora</taxon>
    </lineage>
</organism>
<evidence type="ECO:0000313" key="2">
    <source>
        <dbReference type="EMBL" id="CAG8718845.1"/>
    </source>
</evidence>
<reference evidence="2" key="1">
    <citation type="submission" date="2021-06" db="EMBL/GenBank/DDBJ databases">
        <authorList>
            <person name="Kallberg Y."/>
            <person name="Tangrot J."/>
            <person name="Rosling A."/>
        </authorList>
    </citation>
    <scope>NUCLEOTIDE SEQUENCE</scope>
    <source>
        <strain evidence="2">CL551</strain>
    </source>
</reference>
<dbReference type="Proteomes" id="UP000789342">
    <property type="component" value="Unassembled WGS sequence"/>
</dbReference>
<feature type="signal peptide" evidence="1">
    <location>
        <begin position="1"/>
        <end position="20"/>
    </location>
</feature>
<feature type="non-terminal residue" evidence="2">
    <location>
        <position position="1"/>
    </location>
</feature>
<keyword evidence="1" id="KW-0732">Signal</keyword>
<name>A0A9N9NAB9_9GLOM</name>
<protein>
    <submittedName>
        <fullName evidence="2">17524_t:CDS:1</fullName>
    </submittedName>
</protein>
<keyword evidence="3" id="KW-1185">Reference proteome</keyword>
<evidence type="ECO:0000256" key="1">
    <source>
        <dbReference type="SAM" id="SignalP"/>
    </source>
</evidence>
<dbReference type="AlphaFoldDB" id="A0A9N9NAB9"/>
<evidence type="ECO:0000313" key="3">
    <source>
        <dbReference type="Proteomes" id="UP000789342"/>
    </source>
</evidence>
<gene>
    <name evidence="2" type="ORF">AMORRO_LOCUS13204</name>
</gene>
<proteinExistence type="predicted"/>